<dbReference type="Gene3D" id="3.30.420.10">
    <property type="entry name" value="Ribonuclease H-like superfamily/Ribonuclease H"/>
    <property type="match status" value="1"/>
</dbReference>
<dbReference type="GO" id="GO:0003676">
    <property type="term" value="F:nucleic acid binding"/>
    <property type="evidence" value="ECO:0007669"/>
    <property type="project" value="InterPro"/>
</dbReference>
<protein>
    <recommendedName>
        <fullName evidence="1">Tc1-like transposase DDE domain-containing protein</fullName>
    </recommendedName>
</protein>
<dbReference type="Proteomes" id="UP000237423">
    <property type="component" value="Unassembled WGS sequence"/>
</dbReference>
<evidence type="ECO:0000313" key="2">
    <source>
        <dbReference type="EMBL" id="POZ50870.1"/>
    </source>
</evidence>
<evidence type="ECO:0000313" key="3">
    <source>
        <dbReference type="Proteomes" id="UP000237423"/>
    </source>
</evidence>
<reference evidence="2 3" key="1">
    <citation type="submission" date="2017-11" db="EMBL/GenBank/DDBJ databases">
        <title>Draft Genome Sequence of Methylobacter psychrotolerans Sph1T, an Obligate Methanotroph from Low-Temperature Environments.</title>
        <authorList>
            <person name="Oshkin I.Y."/>
            <person name="Miroshnikov K."/>
            <person name="Belova S.E."/>
            <person name="Korzhenkov A."/>
            <person name="Toshchakov S.V."/>
            <person name="Dedysh S.N."/>
        </authorList>
    </citation>
    <scope>NUCLEOTIDE SEQUENCE [LARGE SCALE GENOMIC DNA]</scope>
    <source>
        <strain evidence="2 3">Sph1</strain>
    </source>
</reference>
<proteinExistence type="predicted"/>
<name>A0A2S5CJ88_9GAMM</name>
<dbReference type="RefSeq" id="WP_103975110.1">
    <property type="nucleotide sequence ID" value="NZ_PGFZ01000008.1"/>
</dbReference>
<sequence>MCKLYHQAQELHEDGVHVVSVDEKTGMQALERIHPDQAVSPGKPERHEFEYARHGTQTLIANFEIATGKVISPTVGDTRTEADFVAHIRTTVTTDPDAKWVFITDQLNTHKAATLVQCVAELCGIKDELGEKGKSGILRDMGSRAEFLQDTGHRIRFVYTPKHCSWLNQIEIWFGILSRRLLKRGSFSSTEALNQRVLAFIDYFNEHLAKPFRWNYIGKPLVV</sequence>
<gene>
    <name evidence="2" type="ORF">AADEFJLK_03342</name>
</gene>
<dbReference type="Pfam" id="PF13358">
    <property type="entry name" value="DDE_3"/>
    <property type="match status" value="1"/>
</dbReference>
<dbReference type="InterPro" id="IPR036397">
    <property type="entry name" value="RNaseH_sf"/>
</dbReference>
<dbReference type="EMBL" id="PGFZ01000008">
    <property type="protein sequence ID" value="POZ50870.1"/>
    <property type="molecule type" value="Genomic_DNA"/>
</dbReference>
<dbReference type="InterPro" id="IPR038717">
    <property type="entry name" value="Tc1-like_DDE_dom"/>
</dbReference>
<evidence type="ECO:0000259" key="1">
    <source>
        <dbReference type="Pfam" id="PF13358"/>
    </source>
</evidence>
<accession>A0A2S5CJ88</accession>
<feature type="domain" description="Tc1-like transposase DDE" evidence="1">
    <location>
        <begin position="18"/>
        <end position="193"/>
    </location>
</feature>
<organism evidence="2 3">
    <name type="scientific">Methylovulum psychrotolerans</name>
    <dbReference type="NCBI Taxonomy" id="1704499"/>
    <lineage>
        <taxon>Bacteria</taxon>
        <taxon>Pseudomonadati</taxon>
        <taxon>Pseudomonadota</taxon>
        <taxon>Gammaproteobacteria</taxon>
        <taxon>Methylococcales</taxon>
        <taxon>Methylococcaceae</taxon>
        <taxon>Methylovulum</taxon>
    </lineage>
</organism>
<comment type="caution">
    <text evidence="2">The sequence shown here is derived from an EMBL/GenBank/DDBJ whole genome shotgun (WGS) entry which is preliminary data.</text>
</comment>
<dbReference type="AlphaFoldDB" id="A0A2S5CJ88"/>